<dbReference type="EMBL" id="AGWM01000010">
    <property type="protein sequence ID" value="EPD26787.1"/>
    <property type="molecule type" value="Genomic_DNA"/>
</dbReference>
<dbReference type="AntiFam" id="ANF00057">
    <property type="entry name" value="Translation of E. coli type CRISPR repeat"/>
</dbReference>
<reference evidence="1 2" key="1">
    <citation type="submission" date="2013-05" db="EMBL/GenBank/DDBJ databases">
        <title>The Genome Sequence of Actinobaculum schaalii FB123-CNA2.</title>
        <authorList>
            <consortium name="The Broad Institute Genomics Platform"/>
            <person name="Earl A."/>
            <person name="Ward D."/>
            <person name="Feldgarden M."/>
            <person name="Gevers D."/>
            <person name="Saerens B."/>
            <person name="Vaneechoutte M."/>
            <person name="Walker B."/>
            <person name="Young S."/>
            <person name="Zeng Q."/>
            <person name="Gargeya S."/>
            <person name="Fitzgerald M."/>
            <person name="Haas B."/>
            <person name="Abouelleil A."/>
            <person name="Allen A.W."/>
            <person name="Alvarado L."/>
            <person name="Arachchi H.M."/>
            <person name="Berlin A.M."/>
            <person name="Chapman S.B."/>
            <person name="Gainer-Dewar J."/>
            <person name="Goldberg J."/>
            <person name="Griggs A."/>
            <person name="Gujja S."/>
            <person name="Hansen M."/>
            <person name="Howarth C."/>
            <person name="Imamovic A."/>
            <person name="Ireland A."/>
            <person name="Larimer J."/>
            <person name="McCowan C."/>
            <person name="Murphy C."/>
            <person name="Pearson M."/>
            <person name="Poon T.W."/>
            <person name="Priest M."/>
            <person name="Roberts A."/>
            <person name="Saif S."/>
            <person name="Shea T."/>
            <person name="Sisk P."/>
            <person name="Sykes S."/>
            <person name="Wortman J."/>
            <person name="Nusbaum C."/>
            <person name="Birren B."/>
        </authorList>
    </citation>
    <scope>NUCLEOTIDE SEQUENCE [LARGE SCALE GENOMIC DNA]</scope>
    <source>
        <strain evidence="1 2">FB123-CNA-2</strain>
    </source>
</reference>
<protein>
    <submittedName>
        <fullName evidence="1">Uncharacterized protein</fullName>
    </submittedName>
</protein>
<dbReference type="Proteomes" id="UP000014393">
    <property type="component" value="Unassembled WGS sequence"/>
</dbReference>
<name>S2W2K2_9ACTO</name>
<evidence type="ECO:0000313" key="1">
    <source>
        <dbReference type="EMBL" id="EPD26787.1"/>
    </source>
</evidence>
<accession>S2W2K2</accession>
<dbReference type="HOGENOM" id="CLU_2857607_0_0_11"/>
<keyword evidence="2" id="KW-1185">Reference proteome</keyword>
<comment type="caution">
    <text evidence="1">The sequence shown here is derived from an EMBL/GenBank/DDBJ whole genome shotgun (WGS) entry which is preliminary data.</text>
</comment>
<dbReference type="AlphaFoldDB" id="S2W2K2"/>
<organism evidence="1 2">
    <name type="scientific">Actinotignum schaalii FB123-CNA-2</name>
    <dbReference type="NCBI Taxonomy" id="883067"/>
    <lineage>
        <taxon>Bacteria</taxon>
        <taxon>Bacillati</taxon>
        <taxon>Actinomycetota</taxon>
        <taxon>Actinomycetes</taxon>
        <taxon>Actinomycetales</taxon>
        <taxon>Actinomycetaceae</taxon>
        <taxon>Actinotignum</taxon>
    </lineage>
</organism>
<sequence length="64" mass="7102">MAIFGEGITPARAGKSLKLHREIIRGGNYPRSRGEEFVKVVVEVPVRELPPLARGRVSPFFLSL</sequence>
<evidence type="ECO:0000313" key="2">
    <source>
        <dbReference type="Proteomes" id="UP000014393"/>
    </source>
</evidence>
<gene>
    <name evidence="1" type="ORF">HMPREF9237_00716</name>
</gene>
<proteinExistence type="predicted"/>